<evidence type="ECO:0000256" key="1">
    <source>
        <dbReference type="ARBA" id="ARBA00010646"/>
    </source>
</evidence>
<keyword evidence="2" id="KW-0732">Signal</keyword>
<protein>
    <recommendedName>
        <fullName evidence="7">Phage portal protein</fullName>
    </recommendedName>
</protein>
<organism evidence="5 6">
    <name type="scientific">Glossina austeni</name>
    <name type="common">Savannah tsetse fly</name>
    <dbReference type="NCBI Taxonomy" id="7395"/>
    <lineage>
        <taxon>Eukaryota</taxon>
        <taxon>Metazoa</taxon>
        <taxon>Ecdysozoa</taxon>
        <taxon>Arthropoda</taxon>
        <taxon>Hexapoda</taxon>
        <taxon>Insecta</taxon>
        <taxon>Pterygota</taxon>
        <taxon>Neoptera</taxon>
        <taxon>Endopterygota</taxon>
        <taxon>Diptera</taxon>
        <taxon>Brachycera</taxon>
        <taxon>Muscomorpha</taxon>
        <taxon>Hippoboscoidea</taxon>
        <taxon>Glossinidae</taxon>
        <taxon>Glossina</taxon>
    </lineage>
</organism>
<evidence type="ECO:0000256" key="4">
    <source>
        <dbReference type="ARBA" id="ARBA00023295"/>
    </source>
</evidence>
<dbReference type="CDD" id="cd00599">
    <property type="entry name" value="GH25_muramidase"/>
    <property type="match status" value="1"/>
</dbReference>
<evidence type="ECO:0000256" key="3">
    <source>
        <dbReference type="ARBA" id="ARBA00022801"/>
    </source>
</evidence>
<dbReference type="GO" id="GO:0009253">
    <property type="term" value="P:peptidoglycan catabolic process"/>
    <property type="evidence" value="ECO:0007669"/>
    <property type="project" value="InterPro"/>
</dbReference>
<proteinExistence type="inferred from homology"/>
<name>A0A1A9VKE9_GLOAU</name>
<dbReference type="GO" id="GO:0003796">
    <property type="term" value="F:lysozyme activity"/>
    <property type="evidence" value="ECO:0007669"/>
    <property type="project" value="InterPro"/>
</dbReference>
<keyword evidence="4" id="KW-0326">Glycosidase</keyword>
<dbReference type="Pfam" id="PF05136">
    <property type="entry name" value="Phage_portal_2"/>
    <property type="match status" value="1"/>
</dbReference>
<dbReference type="NCBIfam" id="TIGR01539">
    <property type="entry name" value="portal_lambda"/>
    <property type="match status" value="1"/>
</dbReference>
<dbReference type="GO" id="GO:0019068">
    <property type="term" value="P:virion assembly"/>
    <property type="evidence" value="ECO:0007669"/>
    <property type="project" value="InterPro"/>
</dbReference>
<dbReference type="Pfam" id="PF01183">
    <property type="entry name" value="Glyco_hydro_25"/>
    <property type="match status" value="1"/>
</dbReference>
<reference evidence="5" key="1">
    <citation type="submission" date="2020-05" db="UniProtKB">
        <authorList>
            <consortium name="EnsemblMetazoa"/>
        </authorList>
    </citation>
    <scope>IDENTIFICATION</scope>
    <source>
        <strain evidence="5">TTRI</strain>
    </source>
</reference>
<evidence type="ECO:0000313" key="5">
    <source>
        <dbReference type="EnsemblMetazoa" id="GAUT039750-PA"/>
    </source>
</evidence>
<keyword evidence="6" id="KW-1185">Reference proteome</keyword>
<dbReference type="GO" id="GO:0016998">
    <property type="term" value="P:cell wall macromolecule catabolic process"/>
    <property type="evidence" value="ECO:0007669"/>
    <property type="project" value="InterPro"/>
</dbReference>
<dbReference type="InterPro" id="IPR006429">
    <property type="entry name" value="Phage_lambda_portal"/>
</dbReference>
<dbReference type="PANTHER" id="PTHR34135">
    <property type="entry name" value="LYSOZYME"/>
    <property type="match status" value="1"/>
</dbReference>
<dbReference type="STRING" id="7395.A0A1A9VKE9"/>
<dbReference type="PROSITE" id="PS51904">
    <property type="entry name" value="GLYCOSYL_HYDROL_F25_2"/>
    <property type="match status" value="1"/>
</dbReference>
<dbReference type="InterPro" id="IPR002053">
    <property type="entry name" value="Glyco_hydro_25"/>
</dbReference>
<comment type="similarity">
    <text evidence="1">Belongs to the glycosyl hydrolase 25 family.</text>
</comment>
<dbReference type="InterPro" id="IPR017853">
    <property type="entry name" value="GH"/>
</dbReference>
<keyword evidence="3" id="KW-0378">Hydrolase</keyword>
<evidence type="ECO:0000256" key="2">
    <source>
        <dbReference type="ARBA" id="ARBA00022729"/>
    </source>
</evidence>
<dbReference type="Gene3D" id="3.20.20.80">
    <property type="entry name" value="Glycosidases"/>
    <property type="match status" value="1"/>
</dbReference>
<dbReference type="SMART" id="SM00641">
    <property type="entry name" value="Glyco_25"/>
    <property type="match status" value="1"/>
</dbReference>
<dbReference type="GO" id="GO:0005198">
    <property type="term" value="F:structural molecule activity"/>
    <property type="evidence" value="ECO:0007669"/>
    <property type="project" value="InterPro"/>
</dbReference>
<dbReference type="Proteomes" id="UP000078200">
    <property type="component" value="Unassembled WGS sequence"/>
</dbReference>
<dbReference type="EnsemblMetazoa" id="GAUT039750-RA">
    <property type="protein sequence ID" value="GAUT039750-PA"/>
    <property type="gene ID" value="GAUT039750"/>
</dbReference>
<dbReference type="GO" id="GO:0016052">
    <property type="term" value="P:carbohydrate catabolic process"/>
    <property type="evidence" value="ECO:0007669"/>
    <property type="project" value="TreeGrafter"/>
</dbReference>
<evidence type="ECO:0008006" key="7">
    <source>
        <dbReference type="Google" id="ProtNLM"/>
    </source>
</evidence>
<dbReference type="SUPFAM" id="SSF51445">
    <property type="entry name" value="(Trans)glycosidases"/>
    <property type="match status" value="1"/>
</dbReference>
<evidence type="ECO:0000313" key="6">
    <source>
        <dbReference type="Proteomes" id="UP000078200"/>
    </source>
</evidence>
<sequence>MENEYPDFLEHLKYIIATGNIAPGKHVNAVIDISHWNESVDFKLVKEDGILGIIHKATQGLKYVDGEYAKRRKAAEEEGILWGAYHFGVGENGKDQANHFLETVGDHSQVLLALDIEENQSGKNITPKQAEDFVNRVYVVTGRLPLIYGNAHFLKDFATPILTKCPLWVARWGDKPILPKGWNKWVLWQYTDGEVAHEVKGIGRCDRNKFNGTLEKMLKTLKQLFSKPKIKSSAWDAGGSGRRFFHFQPETGSINSLLSHSLETLRSRSRDMVRKNSYAANIIDTIVSNSVGTGIKPQSKAKDAEFRKKVQELWLRWTDEADSSGVSDFYGLQALVCRSMIEGGECFVRLRTRKREDGLCVPLQLQVLESEHLDNKSNQTLGNGNVIRNGIEFNRLGQKEAYYLFREHPGEGSFGESVRVPANDVLHIYRPLRPGQIRGVPWLSSVLLKLYELDQYDDAELVRKKTAAMFAGFITRLDPEANILGEAQANEHGVALSGLEPGTMQLLDPGEDIKFSEPSDVGGSYEAFMKQQLRAIAVGTGITYEQLTGDLSGVNYSSIRAGLIEFRRRCGMLQHNVVVYQFCRPVWDRWLELAILSGELDIGEEWKGAKEGVKEAKEVKWVPPGFGSVDQLKDQQAQQMAVRNGFKSRSEVVSELGYDVEEIDQEIAADQKRASELGLHFDSDVSNNFNSNSEII</sequence>
<accession>A0A1A9VKE9</accession>
<dbReference type="InterPro" id="IPR018077">
    <property type="entry name" value="Glyco_hydro_fam25_subgr"/>
</dbReference>
<dbReference type="VEuPathDB" id="VectorBase:GAUT039750"/>
<dbReference type="PANTHER" id="PTHR34135:SF2">
    <property type="entry name" value="LYSOZYME"/>
    <property type="match status" value="1"/>
</dbReference>
<dbReference type="AlphaFoldDB" id="A0A1A9VKE9"/>